<evidence type="ECO:0000313" key="1">
    <source>
        <dbReference type="EMBL" id="EDP31082.1"/>
    </source>
</evidence>
<reference evidence="1" key="1">
    <citation type="journal article" date="2007" name="Science">
        <title>Draft genome of the filarial nematode parasite Brugia malayi.</title>
        <authorList>
            <person name="Ghedin E."/>
            <person name="Wang S."/>
            <person name="Spiro D."/>
            <person name="Caler E."/>
            <person name="Zhao Q."/>
            <person name="Crabtree J."/>
            <person name="Allen J.E."/>
            <person name="Delcher A.L."/>
            <person name="Guiliano D.B."/>
            <person name="Miranda-Saavedra D."/>
            <person name="Angiuoli S.V."/>
            <person name="Creasy T."/>
            <person name="Amedeo P."/>
            <person name="Haas B."/>
            <person name="El-Sayed N.M."/>
            <person name="Wortman J.R."/>
            <person name="Feldblyum T."/>
            <person name="Tallon L."/>
            <person name="Schatz M."/>
            <person name="Shumway M."/>
            <person name="Koo H."/>
            <person name="Salzberg S.L."/>
            <person name="Schobel S."/>
            <person name="Pertea M."/>
            <person name="Pop M."/>
            <person name="White O."/>
            <person name="Barton G.J."/>
            <person name="Carlow C.K."/>
            <person name="Crawford M.J."/>
            <person name="Daub J."/>
            <person name="Dimmic M.W."/>
            <person name="Estes C.F."/>
            <person name="Foster J.M."/>
            <person name="Ganatra M."/>
            <person name="Gregory W.F."/>
            <person name="Johnson N.M."/>
            <person name="Jin J."/>
            <person name="Komuniecki R."/>
            <person name="Korf I."/>
            <person name="Kumar S."/>
            <person name="Laney S."/>
            <person name="Li B.W."/>
            <person name="Li W."/>
            <person name="Lindblom T.H."/>
            <person name="Lustigman S."/>
            <person name="Ma D."/>
            <person name="Maina C.V."/>
            <person name="Martin D.M."/>
            <person name="McCarter J.P."/>
            <person name="McReynolds L."/>
            <person name="Mitreva M."/>
            <person name="Nutman T.B."/>
            <person name="Parkinson J."/>
            <person name="Peregrin-Alvarez J.M."/>
            <person name="Poole C."/>
            <person name="Ren Q."/>
            <person name="Saunders L."/>
            <person name="Sluder A.E."/>
            <person name="Smith K."/>
            <person name="Stanke M."/>
            <person name="Unnasch T.R."/>
            <person name="Ware J."/>
            <person name="Wei A.D."/>
            <person name="Weil G."/>
            <person name="Williams D.J."/>
            <person name="Zhang Y."/>
            <person name="Williams S.A."/>
            <person name="Fraser-Liggett C."/>
            <person name="Slatko B."/>
            <person name="Blaxter M.L."/>
            <person name="Scott A.L."/>
        </authorList>
    </citation>
    <scope>NUCLEOTIDE SEQUENCE [LARGE SCALE GENOMIC DNA]</scope>
</reference>
<protein>
    <submittedName>
        <fullName evidence="1">Uncharacterized protein</fullName>
    </submittedName>
</protein>
<gene>
    <name evidence="1" type="ORF">Bm1_41950</name>
</gene>
<organism evidence="1">
    <name type="scientific">Brugia malayi</name>
    <name type="common">Filarial nematode worm</name>
    <dbReference type="NCBI Taxonomy" id="6279"/>
    <lineage>
        <taxon>Eukaryota</taxon>
        <taxon>Metazoa</taxon>
        <taxon>Ecdysozoa</taxon>
        <taxon>Nematoda</taxon>
        <taxon>Chromadorea</taxon>
        <taxon>Rhabditida</taxon>
        <taxon>Spirurina</taxon>
        <taxon>Spiruromorpha</taxon>
        <taxon>Filarioidea</taxon>
        <taxon>Onchocercidae</taxon>
        <taxon>Brugia</taxon>
    </lineage>
</organism>
<sequence length="76" mass="9140">MGKQEKYDILHILEFTSNRKRMGVIVRCPDRKLKLYIKRAVYVRCAWQCVFLVRKNMRNGSLVVMAQVLRLKNVKW</sequence>
<dbReference type="GO" id="GO:0000166">
    <property type="term" value="F:nucleotide binding"/>
    <property type="evidence" value="ECO:0007669"/>
    <property type="project" value="InterPro"/>
</dbReference>
<proteinExistence type="predicted"/>
<name>A8Q3M0_BRUMA</name>
<accession>A8Q3M0</accession>
<dbReference type="Gene3D" id="3.40.1110.10">
    <property type="entry name" value="Calcium-transporting ATPase, cytoplasmic domain N"/>
    <property type="match status" value="1"/>
</dbReference>
<dbReference type="SUPFAM" id="SSF81660">
    <property type="entry name" value="Metal cation-transporting ATPase, ATP-binding domain N"/>
    <property type="match status" value="1"/>
</dbReference>
<dbReference type="AlphaFoldDB" id="A8Q3M0"/>
<dbReference type="InterPro" id="IPR023299">
    <property type="entry name" value="ATPase_P-typ_cyto_dom_N"/>
</dbReference>
<dbReference type="EMBL" id="DS239414">
    <property type="protein sequence ID" value="EDP31082.1"/>
    <property type="molecule type" value="Genomic_DNA"/>
</dbReference>